<dbReference type="Gene3D" id="3.40.50.1820">
    <property type="entry name" value="alpha/beta hydrolase"/>
    <property type="match status" value="1"/>
</dbReference>
<proteinExistence type="inferred from homology"/>
<feature type="signal peptide" evidence="5">
    <location>
        <begin position="1"/>
        <end position="18"/>
    </location>
</feature>
<dbReference type="EMBL" id="BSEV01000055">
    <property type="protein sequence ID" value="GLK15473.1"/>
    <property type="molecule type" value="Genomic_DNA"/>
</dbReference>
<evidence type="ECO:0000313" key="7">
    <source>
        <dbReference type="EMBL" id="GLK15473.1"/>
    </source>
</evidence>
<dbReference type="InterPro" id="IPR029058">
    <property type="entry name" value="AB_hydrolase_fold"/>
</dbReference>
<dbReference type="PANTHER" id="PTHR43248:SF29">
    <property type="entry name" value="TRIPEPTIDYL AMINOPEPTIDASE"/>
    <property type="match status" value="1"/>
</dbReference>
<evidence type="ECO:0000256" key="2">
    <source>
        <dbReference type="ARBA" id="ARBA00022729"/>
    </source>
</evidence>
<feature type="domain" description="Peptidase S33 tripeptidyl aminopeptidase-like C-terminal" evidence="6">
    <location>
        <begin position="391"/>
        <end position="483"/>
    </location>
</feature>
<reference evidence="7" key="2">
    <citation type="submission" date="2023-01" db="EMBL/GenBank/DDBJ databases">
        <authorList>
            <person name="Sun Q."/>
            <person name="Evtushenko L."/>
        </authorList>
    </citation>
    <scope>NUCLEOTIDE SEQUENCE</scope>
    <source>
        <strain evidence="7">VKM Ac-2007</strain>
    </source>
</reference>
<name>A0A9W6ID21_9ACTN</name>
<dbReference type="Proteomes" id="UP001143474">
    <property type="component" value="Unassembled WGS sequence"/>
</dbReference>
<feature type="chain" id="PRO_5040905554" description="Peptidase S33 tripeptidyl aminopeptidase-like C-terminal domain-containing protein" evidence="5">
    <location>
        <begin position="19"/>
        <end position="634"/>
    </location>
</feature>
<sequence>MAGLVRVLGAVLAGTALALAPVSEGGTAWAGGGPAIGWAPCEENRAAECGTLRVPIDWARPDGATFGLAVARHRATEPARRIGVLVVNPGGPGAGFVQAEAKTYFSEEILARFDIVGFDPRGSGGSAAVRCSADIVRREPLPAPRDQADFDRLVAYNAELAADCRRRTGPLADHLDTVSVARDLDALRAALGERTLSYHGVSAGTLLGQQYAELFGRNIRAMSLDSTVDHSLSTGRLLVGQAANVEAAFGAFTRWCDRDPTCALHGRNVTRIWDGLMTRADRGTLRDPSLPGRVLNDFDLATEAHLGAFMEPSYDWLAKRLASLESGGPGPRGVVRGYPGPEIREIEHPAPAACQDWKLRIPDYRRFAVYAERMRRAAPHMRTQPDRQAFVLSCALWPGTPTNPQHRLTVERGTPAILLINGRYDPAAGHRGAANVRRQLGRGAALVTYEGPGHGVYHRTACTRQAVDDYLLRLRLPADGSSCAPASPAGARTAPASPAPARPSSHGEPPGLAGISGGDGRISDDVHARQAGVPSLLGEPAAAGADRTSGKARGRIRGEVRLGQGSRHLGAETAAAVLPEGALRLHAAPGEAVVPLQRGVARRAAERLGPKLLKLRRAATQLISGYGGGVPGPQ</sequence>
<accession>A0A9W6ID21</accession>
<dbReference type="AlphaFoldDB" id="A0A9W6ID21"/>
<dbReference type="PANTHER" id="PTHR43248">
    <property type="entry name" value="2-SUCCINYL-6-HYDROXY-2,4-CYCLOHEXADIENE-1-CARBOXYLATE SYNTHASE"/>
    <property type="match status" value="1"/>
</dbReference>
<feature type="region of interest" description="Disordered" evidence="4">
    <location>
        <begin position="481"/>
        <end position="525"/>
    </location>
</feature>
<gene>
    <name evidence="7" type="ORF">GCM10017600_88860</name>
</gene>
<dbReference type="GO" id="GO:0016787">
    <property type="term" value="F:hydrolase activity"/>
    <property type="evidence" value="ECO:0007669"/>
    <property type="project" value="UniProtKB-KW"/>
</dbReference>
<dbReference type="RefSeq" id="WP_271223683.1">
    <property type="nucleotide sequence ID" value="NZ_BAAAVD010000004.1"/>
</dbReference>
<reference evidence="7" key="1">
    <citation type="journal article" date="2014" name="Int. J. Syst. Evol. Microbiol.">
        <title>Complete genome sequence of Corynebacterium casei LMG S-19264T (=DSM 44701T), isolated from a smear-ripened cheese.</title>
        <authorList>
            <consortium name="US DOE Joint Genome Institute (JGI-PGF)"/>
            <person name="Walter F."/>
            <person name="Albersmeier A."/>
            <person name="Kalinowski J."/>
            <person name="Ruckert C."/>
        </authorList>
    </citation>
    <scope>NUCLEOTIDE SEQUENCE</scope>
    <source>
        <strain evidence="7">VKM Ac-2007</strain>
    </source>
</reference>
<keyword evidence="3" id="KW-0378">Hydrolase</keyword>
<comment type="caution">
    <text evidence="7">The sequence shown here is derived from an EMBL/GenBank/DDBJ whole genome shotgun (WGS) entry which is preliminary data.</text>
</comment>
<evidence type="ECO:0000256" key="4">
    <source>
        <dbReference type="SAM" id="MobiDB-lite"/>
    </source>
</evidence>
<evidence type="ECO:0000259" key="6">
    <source>
        <dbReference type="Pfam" id="PF08386"/>
    </source>
</evidence>
<organism evidence="7 8">
    <name type="scientific">Streptosporangium carneum</name>
    <dbReference type="NCBI Taxonomy" id="47481"/>
    <lineage>
        <taxon>Bacteria</taxon>
        <taxon>Bacillati</taxon>
        <taxon>Actinomycetota</taxon>
        <taxon>Actinomycetes</taxon>
        <taxon>Streptosporangiales</taxon>
        <taxon>Streptosporangiaceae</taxon>
        <taxon>Streptosporangium</taxon>
    </lineage>
</organism>
<feature type="compositionally biased region" description="Low complexity" evidence="4">
    <location>
        <begin position="481"/>
        <end position="496"/>
    </location>
</feature>
<dbReference type="Pfam" id="PF08386">
    <property type="entry name" value="Abhydrolase_4"/>
    <property type="match status" value="1"/>
</dbReference>
<evidence type="ECO:0000256" key="5">
    <source>
        <dbReference type="SAM" id="SignalP"/>
    </source>
</evidence>
<evidence type="ECO:0000256" key="1">
    <source>
        <dbReference type="ARBA" id="ARBA00010088"/>
    </source>
</evidence>
<protein>
    <recommendedName>
        <fullName evidence="6">Peptidase S33 tripeptidyl aminopeptidase-like C-terminal domain-containing protein</fullName>
    </recommendedName>
</protein>
<dbReference type="SUPFAM" id="SSF53474">
    <property type="entry name" value="alpha/beta-Hydrolases"/>
    <property type="match status" value="1"/>
</dbReference>
<comment type="similarity">
    <text evidence="1">Belongs to the peptidase S33 family.</text>
</comment>
<keyword evidence="2 5" id="KW-0732">Signal</keyword>
<keyword evidence="8" id="KW-1185">Reference proteome</keyword>
<evidence type="ECO:0000256" key="3">
    <source>
        <dbReference type="ARBA" id="ARBA00022801"/>
    </source>
</evidence>
<dbReference type="InterPro" id="IPR051601">
    <property type="entry name" value="Serine_prot/Carboxylest_S33"/>
</dbReference>
<dbReference type="InterPro" id="IPR013595">
    <property type="entry name" value="Pept_S33_TAP-like_C"/>
</dbReference>
<evidence type="ECO:0000313" key="8">
    <source>
        <dbReference type="Proteomes" id="UP001143474"/>
    </source>
</evidence>